<dbReference type="PANTHER" id="PTHR43875">
    <property type="entry name" value="MALTODEXTRIN IMPORT ATP-BINDING PROTEIN MSMX"/>
    <property type="match status" value="1"/>
</dbReference>
<dbReference type="EMBL" id="FNEW01000001">
    <property type="protein sequence ID" value="SDJ35668.1"/>
    <property type="molecule type" value="Genomic_DNA"/>
</dbReference>
<dbReference type="Gene3D" id="2.40.50.140">
    <property type="entry name" value="Nucleic acid-binding proteins"/>
    <property type="match status" value="1"/>
</dbReference>
<dbReference type="GO" id="GO:0005524">
    <property type="term" value="F:ATP binding"/>
    <property type="evidence" value="ECO:0007669"/>
    <property type="project" value="UniProtKB-KW"/>
</dbReference>
<dbReference type="Gene3D" id="3.40.50.300">
    <property type="entry name" value="P-loop containing nucleotide triphosphate hydrolases"/>
    <property type="match status" value="1"/>
</dbReference>
<evidence type="ECO:0000256" key="8">
    <source>
        <dbReference type="ARBA" id="ARBA00022967"/>
    </source>
</evidence>
<dbReference type="Pfam" id="PF00005">
    <property type="entry name" value="ABC_tran"/>
    <property type="match status" value="1"/>
</dbReference>
<keyword evidence="4" id="KW-1003">Cell membrane</keyword>
<dbReference type="InterPro" id="IPR027417">
    <property type="entry name" value="P-loop_NTPase"/>
</dbReference>
<proteinExistence type="inferred from homology"/>
<dbReference type="InterPro" id="IPR003593">
    <property type="entry name" value="AAA+_ATPase"/>
</dbReference>
<dbReference type="SMART" id="SM00382">
    <property type="entry name" value="AAA"/>
    <property type="match status" value="1"/>
</dbReference>
<feature type="domain" description="ABC transporter" evidence="10">
    <location>
        <begin position="4"/>
        <end position="252"/>
    </location>
</feature>
<dbReference type="PANTHER" id="PTHR43875:SF15">
    <property type="entry name" value="TREHALOSE IMPORT ATP-BINDING PROTEIN SUGC"/>
    <property type="match status" value="1"/>
</dbReference>
<dbReference type="InterPro" id="IPR003439">
    <property type="entry name" value="ABC_transporter-like_ATP-bd"/>
</dbReference>
<reference evidence="11 12" key="1">
    <citation type="submission" date="2016-10" db="EMBL/GenBank/DDBJ databases">
        <authorList>
            <person name="Varghese N."/>
            <person name="Submissions S."/>
        </authorList>
    </citation>
    <scope>NUCLEOTIDE SEQUENCE [LARGE SCALE GENOMIC DNA]</scope>
    <source>
        <strain evidence="11 12">PDC82</strain>
    </source>
</reference>
<comment type="similarity">
    <text evidence="2">Belongs to the ABC transporter superfamily.</text>
</comment>
<dbReference type="GO" id="GO:0140359">
    <property type="term" value="F:ABC-type transporter activity"/>
    <property type="evidence" value="ECO:0007669"/>
    <property type="project" value="InterPro"/>
</dbReference>
<keyword evidence="7 11" id="KW-0067">ATP-binding</keyword>
<dbReference type="Gene3D" id="2.40.50.100">
    <property type="match status" value="1"/>
</dbReference>
<accession>A0A7Z7BJ01</accession>
<dbReference type="SUPFAM" id="SSF50331">
    <property type="entry name" value="MOP-like"/>
    <property type="match status" value="1"/>
</dbReference>
<protein>
    <submittedName>
        <fullName evidence="11">Carbohydrate ABC transporter ATP-binding protein, CUT1 family</fullName>
    </submittedName>
</protein>
<dbReference type="GO" id="GO:0016887">
    <property type="term" value="F:ATP hydrolysis activity"/>
    <property type="evidence" value="ECO:0007669"/>
    <property type="project" value="InterPro"/>
</dbReference>
<sequence length="383" mass="42171">MPAIELNNISKKFGAKEVIRDINVSIEEGDFLVLLGPSGCGKSTLLRMLAGLESISGGEILIGGRRVDQLPPGDRDIAFVFQSYALYPHLSVRRNMSFPLLMQQFRWWHHLPIIGGLAKRRIEKSSSVVEKVARIAKILGLTEMLDRFPRTLSGGQRQRVALGRAMVREPEVFLMDEPLSNLDAKLRTSMRSEISRLHQEIGGTFVYVTHDQVEAMTMGTKIALMRDGIIQQFGTAREIYTDPANTYVARFIGTPPMNLIVTDKKPDGLFIGSTSIRVDVPQSETASTVLLGVRPNALSLTTEPTEASLRGEVVMVEHIGADSIIAVRLKDGRTAHDEDGDMDAVMVTVPGYCTLSLRQEVSLTIDPGQAILFSAVTGERIRS</sequence>
<dbReference type="InterPro" id="IPR017871">
    <property type="entry name" value="ABC_transporter-like_CS"/>
</dbReference>
<gene>
    <name evidence="11" type="ORF">SAMN05428983_1302</name>
</gene>
<dbReference type="AlphaFoldDB" id="A0A7Z7BJ01"/>
<evidence type="ECO:0000256" key="1">
    <source>
        <dbReference type="ARBA" id="ARBA00004417"/>
    </source>
</evidence>
<dbReference type="CDD" id="cd03301">
    <property type="entry name" value="ABC_MalK_N"/>
    <property type="match status" value="1"/>
</dbReference>
<name>A0A7Z7BJ01_9HYPH</name>
<dbReference type="InterPro" id="IPR013611">
    <property type="entry name" value="Transp-assoc_OB_typ2"/>
</dbReference>
<evidence type="ECO:0000259" key="10">
    <source>
        <dbReference type="PROSITE" id="PS50893"/>
    </source>
</evidence>
<evidence type="ECO:0000256" key="5">
    <source>
        <dbReference type="ARBA" id="ARBA00022519"/>
    </source>
</evidence>
<comment type="subcellular location">
    <subcellularLocation>
        <location evidence="1">Cell inner membrane</location>
        <topology evidence="1">Peripheral membrane protein</topology>
    </subcellularLocation>
</comment>
<evidence type="ECO:0000256" key="6">
    <source>
        <dbReference type="ARBA" id="ARBA00022741"/>
    </source>
</evidence>
<evidence type="ECO:0000256" key="7">
    <source>
        <dbReference type="ARBA" id="ARBA00022840"/>
    </source>
</evidence>
<dbReference type="FunFam" id="3.40.50.300:FF:000042">
    <property type="entry name" value="Maltose/maltodextrin ABC transporter, ATP-binding protein"/>
    <property type="match status" value="1"/>
</dbReference>
<evidence type="ECO:0000313" key="11">
    <source>
        <dbReference type="EMBL" id="SDJ35668.1"/>
    </source>
</evidence>
<dbReference type="PROSITE" id="PS50893">
    <property type="entry name" value="ABC_TRANSPORTER_2"/>
    <property type="match status" value="1"/>
</dbReference>
<evidence type="ECO:0000256" key="3">
    <source>
        <dbReference type="ARBA" id="ARBA00022448"/>
    </source>
</evidence>
<dbReference type="InterPro" id="IPR015855">
    <property type="entry name" value="ABC_transpr_MalK-like"/>
</dbReference>
<comment type="caution">
    <text evidence="11">The sequence shown here is derived from an EMBL/GenBank/DDBJ whole genome shotgun (WGS) entry which is preliminary data.</text>
</comment>
<keyword evidence="9" id="KW-0472">Membrane</keyword>
<dbReference type="InterPro" id="IPR047641">
    <property type="entry name" value="ABC_transpr_MalK/UgpC-like"/>
</dbReference>
<keyword evidence="6" id="KW-0547">Nucleotide-binding</keyword>
<dbReference type="GO" id="GO:0055052">
    <property type="term" value="C:ATP-binding cassette (ABC) transporter complex, substrate-binding subunit-containing"/>
    <property type="evidence" value="ECO:0007669"/>
    <property type="project" value="TreeGrafter"/>
</dbReference>
<keyword evidence="5" id="KW-0997">Cell inner membrane</keyword>
<keyword evidence="8" id="KW-1278">Translocase</keyword>
<keyword evidence="3" id="KW-0813">Transport</keyword>
<organism evidence="11 12">
    <name type="scientific">Agrobacterium fabrum</name>
    <dbReference type="NCBI Taxonomy" id="1176649"/>
    <lineage>
        <taxon>Bacteria</taxon>
        <taxon>Pseudomonadati</taxon>
        <taxon>Pseudomonadota</taxon>
        <taxon>Alphaproteobacteria</taxon>
        <taxon>Hyphomicrobiales</taxon>
        <taxon>Rhizobiaceae</taxon>
        <taxon>Rhizobium/Agrobacterium group</taxon>
        <taxon>Agrobacterium</taxon>
        <taxon>Agrobacterium tumefaciens complex</taxon>
    </lineage>
</organism>
<dbReference type="GO" id="GO:0008643">
    <property type="term" value="P:carbohydrate transport"/>
    <property type="evidence" value="ECO:0007669"/>
    <property type="project" value="InterPro"/>
</dbReference>
<evidence type="ECO:0000256" key="9">
    <source>
        <dbReference type="ARBA" id="ARBA00023136"/>
    </source>
</evidence>
<dbReference type="RefSeq" id="WP_080809069.1">
    <property type="nucleotide sequence ID" value="NZ_CP116683.1"/>
</dbReference>
<dbReference type="Pfam" id="PF08402">
    <property type="entry name" value="TOBE_2"/>
    <property type="match status" value="1"/>
</dbReference>
<dbReference type="SUPFAM" id="SSF52540">
    <property type="entry name" value="P-loop containing nucleoside triphosphate hydrolases"/>
    <property type="match status" value="1"/>
</dbReference>
<evidence type="ECO:0000256" key="2">
    <source>
        <dbReference type="ARBA" id="ARBA00005417"/>
    </source>
</evidence>
<dbReference type="InterPro" id="IPR012340">
    <property type="entry name" value="NA-bd_OB-fold"/>
</dbReference>
<evidence type="ECO:0000313" key="12">
    <source>
        <dbReference type="Proteomes" id="UP000198917"/>
    </source>
</evidence>
<dbReference type="Proteomes" id="UP000198917">
    <property type="component" value="Unassembled WGS sequence"/>
</dbReference>
<dbReference type="PROSITE" id="PS00211">
    <property type="entry name" value="ABC_TRANSPORTER_1"/>
    <property type="match status" value="1"/>
</dbReference>
<evidence type="ECO:0000256" key="4">
    <source>
        <dbReference type="ARBA" id="ARBA00022475"/>
    </source>
</evidence>
<dbReference type="InterPro" id="IPR008995">
    <property type="entry name" value="Mo/tungstate-bd_C_term_dom"/>
</dbReference>